<feature type="compositionally biased region" description="Acidic residues" evidence="1">
    <location>
        <begin position="591"/>
        <end position="610"/>
    </location>
</feature>
<dbReference type="Pfam" id="PF00621">
    <property type="entry name" value="RhoGEF"/>
    <property type="match status" value="1"/>
</dbReference>
<dbReference type="InterPro" id="IPR011993">
    <property type="entry name" value="PH-like_dom_sf"/>
</dbReference>
<feature type="compositionally biased region" description="Basic residues" evidence="1">
    <location>
        <begin position="1"/>
        <end position="10"/>
    </location>
</feature>
<feature type="domain" description="PB1" evidence="4">
    <location>
        <begin position="843"/>
        <end position="927"/>
    </location>
</feature>
<evidence type="ECO:0000313" key="5">
    <source>
        <dbReference type="EMBL" id="KAG2225092.1"/>
    </source>
</evidence>
<dbReference type="Pfam" id="PF00564">
    <property type="entry name" value="PB1"/>
    <property type="match status" value="1"/>
</dbReference>
<dbReference type="SMART" id="SM00325">
    <property type="entry name" value="RhoGEF"/>
    <property type="match status" value="1"/>
</dbReference>
<dbReference type="OrthoDB" id="1594986at2759"/>
<dbReference type="SUPFAM" id="SSF47576">
    <property type="entry name" value="Calponin-homology domain, CH-domain"/>
    <property type="match status" value="1"/>
</dbReference>
<evidence type="ECO:0008006" key="7">
    <source>
        <dbReference type="Google" id="ProtNLM"/>
    </source>
</evidence>
<dbReference type="InterPro" id="IPR000219">
    <property type="entry name" value="DH_dom"/>
</dbReference>
<dbReference type="Gene3D" id="1.20.900.10">
    <property type="entry name" value="Dbl homology (DH) domain"/>
    <property type="match status" value="1"/>
</dbReference>
<dbReference type="InterPro" id="IPR010481">
    <property type="entry name" value="Cdc24/Scd1_N"/>
</dbReference>
<dbReference type="GO" id="GO:0005634">
    <property type="term" value="C:nucleus"/>
    <property type="evidence" value="ECO:0007669"/>
    <property type="project" value="TreeGrafter"/>
</dbReference>
<feature type="region of interest" description="Disordered" evidence="1">
    <location>
        <begin position="565"/>
        <end position="726"/>
    </location>
</feature>
<dbReference type="GO" id="GO:0030010">
    <property type="term" value="P:establishment of cell polarity"/>
    <property type="evidence" value="ECO:0007669"/>
    <property type="project" value="TreeGrafter"/>
</dbReference>
<comment type="caution">
    <text evidence="5">The sequence shown here is derived from an EMBL/GenBank/DDBJ whole genome shotgun (WGS) entry which is preliminary data.</text>
</comment>
<sequence>MATLTLKRRAPSLGALPPAAPTTPVVIDTPLPSASNINKAAVQGASLYHTCRSVLDRLASVDGMTEFLDNEDIITPTPSTTTPLNPSTSTSTASSISSIGITEPTTPTMPTTPILGATHTSSSNSNNTTDPLSKLWSICRRGLPLCILFNALQPEKPLKVDDRDPNLNQINTCKASVYHFLVACRTQLEFPEDDVFTITDLYSNDTNGFVKVVNTINKILQLLEQKGLISVRCANRNSDPNAPKDTRGKVVLELLETERKYVQDLEILQNYMRELQNQKVLSLDTIHYLFGNLNALVDFQRRFLIMVEDMAEKPAQEQRIGLLFVQMEETFAVYEPYCANYYSAQDLVVQEAPKLQKLADILNPTYELPSFLIKPVQRICKYPLLMGELVKSTNKNWPCFAELNDGLEAIKRVAEKVNETQRKHENVQAVEDLKKRIDDNTGTIETYGSLLVQDKLGIMNKDTERDMAVFLFEKTLLICKENKDAARNRLTKSNTIMKKKRRGSLQERLRIPASRILGVHNRSQNGVWVLSIEYKAPEVEVFSLRLRNEENMKLWETTLNKIKSNSRSHVPNTHLYSMPSPTHYGDSASFMDDEDEEEDYYDDELLDDENVSNVAPPPTRSRSNSISAQLFNTLSGRPKGEVKSRQQYQQHQQMPGMNLSPLPRASASASTNTSMHHYYQQHPDYGMYPASPPPSHPSSPTSSTRISTGSSWHHHHSHHRRGDDSPLTEIASKFMTGDIPTPTEEELRQFPLPPAVNRSQSQSAAVGLGVYNNNPTVPAVPTTKQHQHNRMRSQSSPNIHKAASMSAQAQAAMMPPQYPLNGARELDNVIRPVASTPRLSDTGLKVKLSYNNGIYAIKAPEDIRYAELMHKVEKKIRLIGNLKPDDNLRLKYQDEDGDYITINSDDDVQMAFENRGRSPSVSLYVNV</sequence>
<dbReference type="Pfam" id="PF06395">
    <property type="entry name" value="CDC24"/>
    <property type="match status" value="1"/>
</dbReference>
<dbReference type="InterPro" id="IPR001849">
    <property type="entry name" value="PH_domain"/>
</dbReference>
<dbReference type="Pfam" id="PF15411">
    <property type="entry name" value="PH_10"/>
    <property type="match status" value="1"/>
</dbReference>
<feature type="compositionally biased region" description="Low complexity" evidence="1">
    <location>
        <begin position="698"/>
        <end position="711"/>
    </location>
</feature>
<proteinExistence type="predicted"/>
<dbReference type="GO" id="GO:0031106">
    <property type="term" value="P:septin ring organization"/>
    <property type="evidence" value="ECO:0007669"/>
    <property type="project" value="TreeGrafter"/>
</dbReference>
<dbReference type="Proteomes" id="UP000646827">
    <property type="component" value="Unassembled WGS sequence"/>
</dbReference>
<dbReference type="AlphaFoldDB" id="A0A8H7S967"/>
<dbReference type="SUPFAM" id="SSF48065">
    <property type="entry name" value="DBL homology domain (DH-domain)"/>
    <property type="match status" value="1"/>
</dbReference>
<evidence type="ECO:0000259" key="2">
    <source>
        <dbReference type="PROSITE" id="PS50003"/>
    </source>
</evidence>
<dbReference type="PROSITE" id="PS00741">
    <property type="entry name" value="DH_1"/>
    <property type="match status" value="1"/>
</dbReference>
<dbReference type="GO" id="GO:0000935">
    <property type="term" value="C:division septum"/>
    <property type="evidence" value="ECO:0007669"/>
    <property type="project" value="TreeGrafter"/>
</dbReference>
<dbReference type="CDD" id="cd05992">
    <property type="entry name" value="PB1"/>
    <property type="match status" value="1"/>
</dbReference>
<dbReference type="PANTHER" id="PTHR47339">
    <property type="entry name" value="CELL DIVISION CONTROL PROTEIN 24"/>
    <property type="match status" value="1"/>
</dbReference>
<dbReference type="CDD" id="cd00160">
    <property type="entry name" value="RhoGEF"/>
    <property type="match status" value="1"/>
</dbReference>
<dbReference type="CDD" id="cd00014">
    <property type="entry name" value="CH_SF"/>
    <property type="match status" value="1"/>
</dbReference>
<dbReference type="SUPFAM" id="SSF50729">
    <property type="entry name" value="PH domain-like"/>
    <property type="match status" value="1"/>
</dbReference>
<feature type="compositionally biased region" description="Polar residues" evidence="1">
    <location>
        <begin position="565"/>
        <end position="575"/>
    </location>
</feature>
<evidence type="ECO:0000313" key="6">
    <source>
        <dbReference type="Proteomes" id="UP000646827"/>
    </source>
</evidence>
<dbReference type="PROSITE" id="PS50003">
    <property type="entry name" value="PH_DOMAIN"/>
    <property type="match status" value="1"/>
</dbReference>
<dbReference type="InterPro" id="IPR036872">
    <property type="entry name" value="CH_dom_sf"/>
</dbReference>
<dbReference type="InterPro" id="IPR035899">
    <property type="entry name" value="DBL_dom_sf"/>
</dbReference>
<organism evidence="5 6">
    <name type="scientific">Circinella minor</name>
    <dbReference type="NCBI Taxonomy" id="1195481"/>
    <lineage>
        <taxon>Eukaryota</taxon>
        <taxon>Fungi</taxon>
        <taxon>Fungi incertae sedis</taxon>
        <taxon>Mucoromycota</taxon>
        <taxon>Mucoromycotina</taxon>
        <taxon>Mucoromycetes</taxon>
        <taxon>Mucorales</taxon>
        <taxon>Lichtheimiaceae</taxon>
        <taxon>Circinella</taxon>
    </lineage>
</organism>
<dbReference type="PANTHER" id="PTHR47339:SF1">
    <property type="entry name" value="CELL DIVISION CONTROL PROTEIN 24"/>
    <property type="match status" value="1"/>
</dbReference>
<feature type="domain" description="PH" evidence="2">
    <location>
        <begin position="443"/>
        <end position="564"/>
    </location>
</feature>
<dbReference type="GO" id="GO:0043332">
    <property type="term" value="C:mating projection tip"/>
    <property type="evidence" value="ECO:0007669"/>
    <property type="project" value="TreeGrafter"/>
</dbReference>
<reference evidence="5 6" key="1">
    <citation type="submission" date="2020-12" db="EMBL/GenBank/DDBJ databases">
        <title>Metabolic potential, ecology and presence of endohyphal bacteria is reflected in genomic diversity of Mucoromycotina.</title>
        <authorList>
            <person name="Muszewska A."/>
            <person name="Okrasinska A."/>
            <person name="Steczkiewicz K."/>
            <person name="Drgas O."/>
            <person name="Orlowska M."/>
            <person name="Perlinska-Lenart U."/>
            <person name="Aleksandrzak-Piekarczyk T."/>
            <person name="Szatraj K."/>
            <person name="Zielenkiewicz U."/>
            <person name="Pilsyk S."/>
            <person name="Malc E."/>
            <person name="Mieczkowski P."/>
            <person name="Kruszewska J.S."/>
            <person name="Biernat P."/>
            <person name="Pawlowska J."/>
        </authorList>
    </citation>
    <scope>NUCLEOTIDE SEQUENCE [LARGE SCALE GENOMIC DNA]</scope>
    <source>
        <strain evidence="5 6">CBS 142.35</strain>
    </source>
</reference>
<dbReference type="GO" id="GO:0005737">
    <property type="term" value="C:cytoplasm"/>
    <property type="evidence" value="ECO:0007669"/>
    <property type="project" value="TreeGrafter"/>
</dbReference>
<feature type="region of interest" description="Disordered" evidence="1">
    <location>
        <begin position="72"/>
        <end position="108"/>
    </location>
</feature>
<evidence type="ECO:0000256" key="1">
    <source>
        <dbReference type="SAM" id="MobiDB-lite"/>
    </source>
</evidence>
<feature type="compositionally biased region" description="Low complexity" evidence="1">
    <location>
        <begin position="73"/>
        <end position="108"/>
    </location>
</feature>
<dbReference type="InterPro" id="IPR000270">
    <property type="entry name" value="PB1_dom"/>
</dbReference>
<feature type="domain" description="DH" evidence="3">
    <location>
        <begin position="246"/>
        <end position="420"/>
    </location>
</feature>
<dbReference type="GO" id="GO:0035556">
    <property type="term" value="P:intracellular signal transduction"/>
    <property type="evidence" value="ECO:0007669"/>
    <property type="project" value="InterPro"/>
</dbReference>
<evidence type="ECO:0000259" key="4">
    <source>
        <dbReference type="PROSITE" id="PS51745"/>
    </source>
</evidence>
<dbReference type="InterPro" id="IPR053026">
    <property type="entry name" value="CDC42_GEF"/>
</dbReference>
<name>A0A8H7S967_9FUNG</name>
<dbReference type="EMBL" id="JAEPRB010000032">
    <property type="protein sequence ID" value="KAG2225092.1"/>
    <property type="molecule type" value="Genomic_DNA"/>
</dbReference>
<accession>A0A8H7S967</accession>
<keyword evidence="6" id="KW-1185">Reference proteome</keyword>
<dbReference type="Gene3D" id="1.10.418.10">
    <property type="entry name" value="Calponin-like domain"/>
    <property type="match status" value="1"/>
</dbReference>
<feature type="region of interest" description="Disordered" evidence="1">
    <location>
        <begin position="1"/>
        <end position="22"/>
    </location>
</feature>
<dbReference type="Gene3D" id="3.10.20.90">
    <property type="entry name" value="Phosphatidylinositol 3-kinase Catalytic Subunit, Chain A, domain 1"/>
    <property type="match status" value="1"/>
</dbReference>
<dbReference type="InterPro" id="IPR053793">
    <property type="entry name" value="PB1-like"/>
</dbReference>
<dbReference type="Gene3D" id="2.30.29.30">
    <property type="entry name" value="Pleckstrin-homology domain (PH domain)/Phosphotyrosine-binding domain (PTB)"/>
    <property type="match status" value="1"/>
</dbReference>
<dbReference type="GO" id="GO:0005085">
    <property type="term" value="F:guanyl-nucleotide exchange factor activity"/>
    <property type="evidence" value="ECO:0007669"/>
    <property type="project" value="InterPro"/>
</dbReference>
<feature type="compositionally biased region" description="Polar residues" evidence="1">
    <location>
        <begin position="620"/>
        <end position="635"/>
    </location>
</feature>
<evidence type="ECO:0000259" key="3">
    <source>
        <dbReference type="PROSITE" id="PS50010"/>
    </source>
</evidence>
<dbReference type="SUPFAM" id="SSF54277">
    <property type="entry name" value="CAD &amp; PB1 domains"/>
    <property type="match status" value="1"/>
</dbReference>
<protein>
    <recommendedName>
        <fullName evidence="7">DH domain-containing protein</fullName>
    </recommendedName>
</protein>
<dbReference type="SMART" id="SM00666">
    <property type="entry name" value="PB1"/>
    <property type="match status" value="1"/>
</dbReference>
<dbReference type="InterPro" id="IPR001331">
    <property type="entry name" value="GDS_CDC24_CS"/>
</dbReference>
<dbReference type="PROSITE" id="PS50010">
    <property type="entry name" value="DH_2"/>
    <property type="match status" value="1"/>
</dbReference>
<gene>
    <name evidence="5" type="ORF">INT45_011774</name>
</gene>
<dbReference type="PROSITE" id="PS51745">
    <property type="entry name" value="PB1"/>
    <property type="match status" value="1"/>
</dbReference>